<gene>
    <name evidence="3" type="ORF">S01H4_55794</name>
</gene>
<comment type="caution">
    <text evidence="3">The sequence shown here is derived from an EMBL/GenBank/DDBJ whole genome shotgun (WGS) entry which is preliminary data.</text>
</comment>
<protein>
    <recommendedName>
        <fullName evidence="2">Bacterial repeat domain-containing protein</fullName>
    </recommendedName>
</protein>
<feature type="region of interest" description="Disordered" evidence="1">
    <location>
        <begin position="1"/>
        <end position="21"/>
    </location>
</feature>
<feature type="domain" description="Bacterial repeat" evidence="2">
    <location>
        <begin position="113"/>
        <end position="185"/>
    </location>
</feature>
<evidence type="ECO:0000259" key="2">
    <source>
        <dbReference type="Pfam" id="PF18998"/>
    </source>
</evidence>
<accession>X1DKV9</accession>
<dbReference type="Pfam" id="PF18998">
    <property type="entry name" value="Flg_new_2"/>
    <property type="match status" value="2"/>
</dbReference>
<dbReference type="EMBL" id="BART01032247">
    <property type="protein sequence ID" value="GAH08920.1"/>
    <property type="molecule type" value="Genomic_DNA"/>
</dbReference>
<name>X1DKV9_9ZZZZ</name>
<proteinExistence type="predicted"/>
<sequence>PEPTGGTPTPTPPGPPPPPPPPITYTLIMVADPGAGGTAIDVTAAGPYTAGTVVSISAVASGDYVFDGWTAVPAVTFGDANAEVTTFTMPAQNITVTANFVVEEEVPETYVLTMAVDGTGSGTVSPTEGDHTYNYGDKVNIKAKAGTDSDFTNWLQNENIDNTTTANTKVTMNGDQTVTAIFTKEKTCTLTMTVDGTGSGTVSPTEGDHTYKCDRLQLD</sequence>
<evidence type="ECO:0000313" key="3">
    <source>
        <dbReference type="EMBL" id="GAH08920.1"/>
    </source>
</evidence>
<dbReference type="InterPro" id="IPR044060">
    <property type="entry name" value="Bacterial_rp_domain"/>
</dbReference>
<organism evidence="3">
    <name type="scientific">marine sediment metagenome</name>
    <dbReference type="NCBI Taxonomy" id="412755"/>
    <lineage>
        <taxon>unclassified sequences</taxon>
        <taxon>metagenomes</taxon>
        <taxon>ecological metagenomes</taxon>
    </lineage>
</organism>
<feature type="domain" description="Bacterial repeat" evidence="2">
    <location>
        <begin position="32"/>
        <end position="101"/>
    </location>
</feature>
<reference evidence="3" key="1">
    <citation type="journal article" date="2014" name="Front. Microbiol.">
        <title>High frequency of phylogenetically diverse reductive dehalogenase-homologous genes in deep subseafloor sedimentary metagenomes.</title>
        <authorList>
            <person name="Kawai M."/>
            <person name="Futagami T."/>
            <person name="Toyoda A."/>
            <person name="Takaki Y."/>
            <person name="Nishi S."/>
            <person name="Hori S."/>
            <person name="Arai W."/>
            <person name="Tsubouchi T."/>
            <person name="Morono Y."/>
            <person name="Uchiyama I."/>
            <person name="Ito T."/>
            <person name="Fujiyama A."/>
            <person name="Inagaki F."/>
            <person name="Takami H."/>
        </authorList>
    </citation>
    <scope>NUCLEOTIDE SEQUENCE</scope>
    <source>
        <strain evidence="3">Expedition CK06-06</strain>
    </source>
</reference>
<dbReference type="AlphaFoldDB" id="X1DKV9"/>
<evidence type="ECO:0000256" key="1">
    <source>
        <dbReference type="SAM" id="MobiDB-lite"/>
    </source>
</evidence>
<feature type="non-terminal residue" evidence="3">
    <location>
        <position position="1"/>
    </location>
</feature>